<accession>A0A7C8I6Z9</accession>
<evidence type="ECO:0000313" key="3">
    <source>
        <dbReference type="Proteomes" id="UP000481861"/>
    </source>
</evidence>
<proteinExistence type="predicted"/>
<gene>
    <name evidence="2" type="ORF">BDV95DRAFT_569390</name>
</gene>
<evidence type="ECO:0000313" key="2">
    <source>
        <dbReference type="EMBL" id="KAF2872269.1"/>
    </source>
</evidence>
<evidence type="ECO:0008006" key="4">
    <source>
        <dbReference type="Google" id="ProtNLM"/>
    </source>
</evidence>
<dbReference type="EMBL" id="JAADJZ010000009">
    <property type="protein sequence ID" value="KAF2872269.1"/>
    <property type="molecule type" value="Genomic_DNA"/>
</dbReference>
<name>A0A7C8I6Z9_9PLEO</name>
<reference evidence="2 3" key="1">
    <citation type="submission" date="2020-01" db="EMBL/GenBank/DDBJ databases">
        <authorList>
            <consortium name="DOE Joint Genome Institute"/>
            <person name="Haridas S."/>
            <person name="Albert R."/>
            <person name="Binder M."/>
            <person name="Bloem J."/>
            <person name="Labutti K."/>
            <person name="Salamov A."/>
            <person name="Andreopoulos B."/>
            <person name="Baker S.E."/>
            <person name="Barry K."/>
            <person name="Bills G."/>
            <person name="Bluhm B.H."/>
            <person name="Cannon C."/>
            <person name="Castanera R."/>
            <person name="Culley D.E."/>
            <person name="Daum C."/>
            <person name="Ezra D."/>
            <person name="Gonzalez J.B."/>
            <person name="Henrissat B."/>
            <person name="Kuo A."/>
            <person name="Liang C."/>
            <person name="Lipzen A."/>
            <person name="Lutzoni F."/>
            <person name="Magnuson J."/>
            <person name="Mondo S."/>
            <person name="Nolan M."/>
            <person name="Ohm R."/>
            <person name="Pangilinan J."/>
            <person name="Park H.-J.H."/>
            <person name="Ramirez L."/>
            <person name="Alfaro M."/>
            <person name="Sun H."/>
            <person name="Tritt A."/>
            <person name="Yoshinaga Y."/>
            <person name="Zwiers L.-H.L."/>
            <person name="Turgeon B.G."/>
            <person name="Goodwin S.B."/>
            <person name="Spatafora J.W."/>
            <person name="Crous P.W."/>
            <person name="Grigoriev I.V."/>
        </authorList>
    </citation>
    <scope>NUCLEOTIDE SEQUENCE [LARGE SCALE GENOMIC DNA]</scope>
    <source>
        <strain evidence="2 3">CBS 611.86</strain>
    </source>
</reference>
<comment type="caution">
    <text evidence="2">The sequence shown here is derived from an EMBL/GenBank/DDBJ whole genome shotgun (WGS) entry which is preliminary data.</text>
</comment>
<keyword evidence="3" id="KW-1185">Reference proteome</keyword>
<dbReference type="Proteomes" id="UP000481861">
    <property type="component" value="Unassembled WGS sequence"/>
</dbReference>
<dbReference type="AlphaFoldDB" id="A0A7C8I6Z9"/>
<feature type="region of interest" description="Disordered" evidence="1">
    <location>
        <begin position="332"/>
        <end position="427"/>
    </location>
</feature>
<feature type="compositionally biased region" description="Basic and acidic residues" evidence="1">
    <location>
        <begin position="29"/>
        <end position="44"/>
    </location>
</feature>
<feature type="region of interest" description="Disordered" evidence="1">
    <location>
        <begin position="1"/>
        <end position="57"/>
    </location>
</feature>
<organism evidence="2 3">
    <name type="scientific">Massariosphaeria phaeospora</name>
    <dbReference type="NCBI Taxonomy" id="100035"/>
    <lineage>
        <taxon>Eukaryota</taxon>
        <taxon>Fungi</taxon>
        <taxon>Dikarya</taxon>
        <taxon>Ascomycota</taxon>
        <taxon>Pezizomycotina</taxon>
        <taxon>Dothideomycetes</taxon>
        <taxon>Pleosporomycetidae</taxon>
        <taxon>Pleosporales</taxon>
        <taxon>Pleosporales incertae sedis</taxon>
        <taxon>Massariosphaeria</taxon>
    </lineage>
</organism>
<sequence length="427" mass="48286">MSMSNVEGSPFSDHARSERPWTRGIELPDSGHTRSEPRWTRPDTPEIELTDSPTPSPPQDVFKVFKLISSIYQGLHNSEIDEYRFPFSPVQFEQLQKEISRDSKLEDWVECKLRWGYSSLNGELVIRMAQTIHEIVGGKLADVLFDALRACAQASRHVTNIAKWYSSPVKLSDDSDKRHPDASFAYASATRQPLVVEVAHSQKYEDARKKAEWYGFGSGGLVRTIFLVDIEYWNPTMRQNPPPRVRRITYQIYRMRNIPLPSGGFRLEMERDSVLLRDSSGIVTPGNTSFKLSDFVPHRNWSATDVDADITLPHADFIALIEAAEKVQAKQDSGFSPVPVPAEIVRLPKSPPTKRYRDDDDDEDNPEVIPSKKPRVFRGEEPANLVGQQDGANQVEQEEGDQEAQEEDGSEEEPESDTVDGETDQDA</sequence>
<feature type="compositionally biased region" description="Acidic residues" evidence="1">
    <location>
        <begin position="396"/>
        <end position="427"/>
    </location>
</feature>
<protein>
    <recommendedName>
        <fullName evidence="4">Restriction endonuclease-domain-containing protein</fullName>
    </recommendedName>
</protein>
<evidence type="ECO:0000256" key="1">
    <source>
        <dbReference type="SAM" id="MobiDB-lite"/>
    </source>
</evidence>
<dbReference type="OrthoDB" id="3485856at2759"/>
<feature type="compositionally biased region" description="Polar residues" evidence="1">
    <location>
        <begin position="386"/>
        <end position="395"/>
    </location>
</feature>